<evidence type="ECO:0000256" key="7">
    <source>
        <dbReference type="ARBA" id="ARBA00023204"/>
    </source>
</evidence>
<dbReference type="Pfam" id="PF04851">
    <property type="entry name" value="ResIII"/>
    <property type="match status" value="1"/>
</dbReference>
<evidence type="ECO:0000259" key="12">
    <source>
        <dbReference type="PROSITE" id="PS51192"/>
    </source>
</evidence>
<keyword evidence="4" id="KW-0378">Hydrolase</keyword>
<dbReference type="SMART" id="SM00490">
    <property type="entry name" value="HELICc"/>
    <property type="match status" value="1"/>
</dbReference>
<dbReference type="PANTHER" id="PTHR47961:SF12">
    <property type="entry name" value="HELICASE POLQ-LIKE"/>
    <property type="match status" value="1"/>
</dbReference>
<evidence type="ECO:0000256" key="9">
    <source>
        <dbReference type="ARBA" id="ARBA00048988"/>
    </source>
</evidence>
<keyword evidence="7" id="KW-0234">DNA repair</keyword>
<evidence type="ECO:0000256" key="1">
    <source>
        <dbReference type="ARBA" id="ARBA00004123"/>
    </source>
</evidence>
<sequence length="1255" mass="140366">MVNFNGNGLRLHRIVLEENLLAIALLDPKSKPIRHNSVPLNFVIAVRSQQIKLRGGVPAESIATEPSNFLYLYYTYRRDVYTWRVRECAIKFQTNVDMKQWAALLGDALSAQKQRPKFLLVFINPFGGKGIATSIWKKEVEPIFKLANVTYEVCKTDRADHALETVRELSATQWEGIDGIISVGGDGLFNEILSAAIIRTQIEHGKDYNNAEVSLDRPRVRLGIIGAGSANSIVSSVHGINDYPTAAIHAAIGSERLVDVCAVYENGNLSRFSGDAISCGWLGDVLRDSERYRCLGPVRYLYSALRTSIRNPTYFGRVSFALSPSQLPLSTSVGPSNPTNIPPCIGPCDICLGKTPPDDSFPFHWQANFSHVICCVIPCVSPFTPYGLAPYTGLNDGTMDLALIPKVSRFTNMQIIRKVAMYGARFIRSEYPDIKVYQEGTDKSADQEDSGAWNLDGEILLQPSDRPLHFKLHPGLIRYFGLSDEVDLDEPEKKGHFRTMDLFNTYQQVRGVNSLYAWQRECLEDERLTEGRENFVLWLPTGAGKTLVAELLMIRECLKRSRNCLFILPYVAIVQEKVISLAPFEEKLAIIVEEYAASKGRFPPIRRRANSIYLCTIEKANGLVNSLIENGRADELGLVIVDELHMLGEAGGRGALLEQCLLSECPPHWEMLLSCAVFLVPICFGHIFAPVDEQGEWRLEKELEMGNKDLERRDPDGLFKLLGNLVKGSVLIFCPTKQSCENVCQMLSNFSPKQLRDHRAEDRNTLIGRLMDEHDGLVCPVLNACIRNGVAYHHSGLSSDERQLVEGAYKSGIISVICCTSTLAAGVNLPARRVIIRSPHVGREQLKKAQYLQMIGRAGRAGLDEKGDSIVILHHGKEAQTFKKMHEGLVESCLSGLTDQMQLEGFFLDLIVLKLCSSLDDIYRFLGRSLFGVQHPDETELLSFVERTIQSLLSKKMIVRQEVDIFAATQIGSAAFNANLNPQMALDMCSDLGANLGQGIVLISHFHLLYNCVSLDVQVQVDWNLFYNEYLGLSSEERQLIHSMGLSEATLIRHIHSHNQQKGMRVYVVFMLRKIWNQKPLWEVARYFGVPRGWLQSVLQSAVCQSSSIVRFAERMPDLWALRSLLPQMVRRLSECTRHELIPLLSIECVKLGRARQLYEKGFRTVGSIAKAEPRQLIEALGGKLSCWQCRRMISSAKAIIRDQIAEKAMELEELGAEGMFSFPSTTVNCPTERLNYESPANTPASDDSGTGSLA</sequence>
<dbReference type="PROSITE" id="PS51192">
    <property type="entry name" value="HELICASE_ATP_BIND_1"/>
    <property type="match status" value="1"/>
</dbReference>
<feature type="compositionally biased region" description="Polar residues" evidence="10">
    <location>
        <begin position="1239"/>
        <end position="1255"/>
    </location>
</feature>
<dbReference type="InterPro" id="IPR014001">
    <property type="entry name" value="Helicase_ATP-bd"/>
</dbReference>
<evidence type="ECO:0000313" key="14">
    <source>
        <dbReference type="Proteomes" id="UP000887572"/>
    </source>
</evidence>
<evidence type="ECO:0000256" key="3">
    <source>
        <dbReference type="ARBA" id="ARBA00022763"/>
    </source>
</evidence>
<dbReference type="InterPro" id="IPR027417">
    <property type="entry name" value="P-loop_NTPase"/>
</dbReference>
<keyword evidence="5" id="KW-0347">Helicase</keyword>
<dbReference type="Gene3D" id="3.40.50.300">
    <property type="entry name" value="P-loop containing nucleotide triphosphate hydrolases"/>
    <property type="match status" value="2"/>
</dbReference>
<keyword evidence="6" id="KW-0067">ATP-binding</keyword>
<organism evidence="14 15">
    <name type="scientific">Globodera rostochiensis</name>
    <name type="common">Golden nematode worm</name>
    <name type="synonym">Heterodera rostochiensis</name>
    <dbReference type="NCBI Taxonomy" id="31243"/>
    <lineage>
        <taxon>Eukaryota</taxon>
        <taxon>Metazoa</taxon>
        <taxon>Ecdysozoa</taxon>
        <taxon>Nematoda</taxon>
        <taxon>Chromadorea</taxon>
        <taxon>Rhabditida</taxon>
        <taxon>Tylenchina</taxon>
        <taxon>Tylenchomorpha</taxon>
        <taxon>Tylenchoidea</taxon>
        <taxon>Heteroderidae</taxon>
        <taxon>Heteroderinae</taxon>
        <taxon>Globodera</taxon>
    </lineage>
</organism>
<evidence type="ECO:0000313" key="15">
    <source>
        <dbReference type="WBParaSite" id="Gr19_v10_g10597.t1"/>
    </source>
</evidence>
<dbReference type="Pfam" id="PF20470">
    <property type="entry name" value="HTH_61"/>
    <property type="match status" value="1"/>
</dbReference>
<dbReference type="SUPFAM" id="SSF52540">
    <property type="entry name" value="P-loop containing nucleoside triphosphate hydrolases"/>
    <property type="match status" value="1"/>
</dbReference>
<dbReference type="SUPFAM" id="SSF111331">
    <property type="entry name" value="NAD kinase/diacylglycerol kinase-like"/>
    <property type="match status" value="1"/>
</dbReference>
<dbReference type="CDD" id="cd18795">
    <property type="entry name" value="SF2_C_Ski2"/>
    <property type="match status" value="1"/>
</dbReference>
<dbReference type="WBParaSite" id="Gr19_v10_g10597.t1">
    <property type="protein sequence ID" value="Gr19_v10_g10597.t1"/>
    <property type="gene ID" value="Gr19_v10_g10597"/>
</dbReference>
<dbReference type="GO" id="GO:0043138">
    <property type="term" value="F:3'-5' DNA helicase activity"/>
    <property type="evidence" value="ECO:0007669"/>
    <property type="project" value="UniProtKB-EC"/>
</dbReference>
<dbReference type="PANTHER" id="PTHR47961">
    <property type="entry name" value="DNA POLYMERASE THETA, PUTATIVE (AFU_ORTHOLOGUE AFUA_1G05260)-RELATED"/>
    <property type="match status" value="1"/>
</dbReference>
<dbReference type="Pfam" id="PF00271">
    <property type="entry name" value="Helicase_C"/>
    <property type="match status" value="1"/>
</dbReference>
<dbReference type="Pfam" id="PF00781">
    <property type="entry name" value="DAGK_cat"/>
    <property type="match status" value="1"/>
</dbReference>
<keyword evidence="14" id="KW-1185">Reference proteome</keyword>
<dbReference type="InterPro" id="IPR057220">
    <property type="entry name" value="DUF7898"/>
</dbReference>
<keyword evidence="8" id="KW-0539">Nucleus</keyword>
<dbReference type="GO" id="GO:0003677">
    <property type="term" value="F:DNA binding"/>
    <property type="evidence" value="ECO:0007669"/>
    <property type="project" value="InterPro"/>
</dbReference>
<evidence type="ECO:0000256" key="2">
    <source>
        <dbReference type="ARBA" id="ARBA00022741"/>
    </source>
</evidence>
<dbReference type="Proteomes" id="UP000887572">
    <property type="component" value="Unplaced"/>
</dbReference>
<dbReference type="InterPro" id="IPR045363">
    <property type="entry name" value="CERK_C"/>
</dbReference>
<feature type="domain" description="Helicase C-terminal" evidence="13">
    <location>
        <begin position="717"/>
        <end position="905"/>
    </location>
</feature>
<dbReference type="FunFam" id="3.40.50.300:FF:000813">
    <property type="entry name" value="helicase POLQ-like isoform X1"/>
    <property type="match status" value="1"/>
</dbReference>
<dbReference type="Gene3D" id="1.10.3380.20">
    <property type="match status" value="1"/>
</dbReference>
<dbReference type="InterPro" id="IPR001650">
    <property type="entry name" value="Helicase_C-like"/>
</dbReference>
<evidence type="ECO:0000256" key="4">
    <source>
        <dbReference type="ARBA" id="ARBA00022801"/>
    </source>
</evidence>
<dbReference type="Gene3D" id="3.40.50.10330">
    <property type="entry name" value="Probable inorganic polyphosphate/atp-NAD kinase, domain 1"/>
    <property type="match status" value="1"/>
</dbReference>
<dbReference type="InterPro" id="IPR048960">
    <property type="entry name" value="POLQ-like_helical"/>
</dbReference>
<dbReference type="Pfam" id="PF25453">
    <property type="entry name" value="DUF7898"/>
    <property type="match status" value="1"/>
</dbReference>
<dbReference type="InterPro" id="IPR017438">
    <property type="entry name" value="ATP-NAD_kinase_N"/>
</dbReference>
<protein>
    <submittedName>
        <fullName evidence="15">Uncharacterized protein</fullName>
    </submittedName>
</protein>
<feature type="region of interest" description="Disordered" evidence="10">
    <location>
        <begin position="1233"/>
        <end position="1255"/>
    </location>
</feature>
<feature type="domain" description="DAGKc" evidence="11">
    <location>
        <begin position="114"/>
        <end position="266"/>
    </location>
</feature>
<evidence type="ECO:0000256" key="8">
    <source>
        <dbReference type="ARBA" id="ARBA00023242"/>
    </source>
</evidence>
<dbReference type="PROSITE" id="PS50146">
    <property type="entry name" value="DAGK"/>
    <property type="match status" value="1"/>
</dbReference>
<dbReference type="Gene3D" id="2.60.200.40">
    <property type="match status" value="1"/>
</dbReference>
<comment type="subcellular location">
    <subcellularLocation>
        <location evidence="1">Nucleus</location>
    </subcellularLocation>
</comment>
<dbReference type="GO" id="GO:0016787">
    <property type="term" value="F:hydrolase activity"/>
    <property type="evidence" value="ECO:0007669"/>
    <property type="project" value="UniProtKB-KW"/>
</dbReference>
<dbReference type="InterPro" id="IPR050474">
    <property type="entry name" value="Hel308_SKI2-like"/>
</dbReference>
<dbReference type="GO" id="GO:0006281">
    <property type="term" value="P:DNA repair"/>
    <property type="evidence" value="ECO:0007669"/>
    <property type="project" value="UniProtKB-KW"/>
</dbReference>
<dbReference type="PROSITE" id="PS51194">
    <property type="entry name" value="HELICASE_CTER"/>
    <property type="match status" value="1"/>
</dbReference>
<dbReference type="GO" id="GO:0005634">
    <property type="term" value="C:nucleus"/>
    <property type="evidence" value="ECO:0007669"/>
    <property type="project" value="UniProtKB-SubCell"/>
</dbReference>
<evidence type="ECO:0000256" key="5">
    <source>
        <dbReference type="ARBA" id="ARBA00022806"/>
    </source>
</evidence>
<dbReference type="AlphaFoldDB" id="A0A914GRD8"/>
<keyword evidence="3" id="KW-0227">DNA damage</keyword>
<accession>A0A914GRD8</accession>
<evidence type="ECO:0000256" key="10">
    <source>
        <dbReference type="SAM" id="MobiDB-lite"/>
    </source>
</evidence>
<evidence type="ECO:0000259" key="11">
    <source>
        <dbReference type="PROSITE" id="PS50146"/>
    </source>
</evidence>
<dbReference type="InterPro" id="IPR046931">
    <property type="entry name" value="HTH_61"/>
</dbReference>
<reference evidence="15" key="1">
    <citation type="submission" date="2022-11" db="UniProtKB">
        <authorList>
            <consortium name="WormBaseParasite"/>
        </authorList>
    </citation>
    <scope>IDENTIFICATION</scope>
</reference>
<dbReference type="SMART" id="SM00487">
    <property type="entry name" value="DEXDc"/>
    <property type="match status" value="1"/>
</dbReference>
<name>A0A914GRD8_GLORO</name>
<dbReference type="SUPFAM" id="SSF46785">
    <property type="entry name" value="Winged helix' DNA-binding domain"/>
    <property type="match status" value="1"/>
</dbReference>
<dbReference type="CDD" id="cd18026">
    <property type="entry name" value="DEXHc_POLQ-like"/>
    <property type="match status" value="1"/>
</dbReference>
<dbReference type="InterPro" id="IPR016064">
    <property type="entry name" value="NAD/diacylglycerol_kinase_sf"/>
</dbReference>
<dbReference type="InterPro" id="IPR001206">
    <property type="entry name" value="Diacylglycerol_kinase_cat_dom"/>
</dbReference>
<dbReference type="Pfam" id="PF19280">
    <property type="entry name" value="CERK_C"/>
    <property type="match status" value="1"/>
</dbReference>
<dbReference type="SMART" id="SM00046">
    <property type="entry name" value="DAGKc"/>
    <property type="match status" value="1"/>
</dbReference>
<comment type="catalytic activity">
    <reaction evidence="9">
        <text>ATP + H2O = ADP + phosphate + H(+)</text>
        <dbReference type="Rhea" id="RHEA:13065"/>
        <dbReference type="ChEBI" id="CHEBI:15377"/>
        <dbReference type="ChEBI" id="CHEBI:15378"/>
        <dbReference type="ChEBI" id="CHEBI:30616"/>
        <dbReference type="ChEBI" id="CHEBI:43474"/>
        <dbReference type="ChEBI" id="CHEBI:456216"/>
        <dbReference type="EC" id="5.6.2.4"/>
    </reaction>
</comment>
<dbReference type="InterPro" id="IPR036390">
    <property type="entry name" value="WH_DNA-bd_sf"/>
</dbReference>
<dbReference type="SUPFAM" id="SSF158702">
    <property type="entry name" value="Sec63 N-terminal domain-like"/>
    <property type="match status" value="1"/>
</dbReference>
<dbReference type="Pfam" id="PF21099">
    <property type="entry name" value="POLQ_helical"/>
    <property type="match status" value="1"/>
</dbReference>
<feature type="domain" description="Helicase ATP-binding" evidence="12">
    <location>
        <begin position="526"/>
        <end position="674"/>
    </location>
</feature>
<dbReference type="GO" id="GO:0016301">
    <property type="term" value="F:kinase activity"/>
    <property type="evidence" value="ECO:0007669"/>
    <property type="project" value="InterPro"/>
</dbReference>
<dbReference type="GO" id="GO:0005524">
    <property type="term" value="F:ATP binding"/>
    <property type="evidence" value="ECO:0007669"/>
    <property type="project" value="UniProtKB-KW"/>
</dbReference>
<proteinExistence type="predicted"/>
<evidence type="ECO:0000256" key="6">
    <source>
        <dbReference type="ARBA" id="ARBA00022840"/>
    </source>
</evidence>
<keyword evidence="2" id="KW-0547">Nucleotide-binding</keyword>
<dbReference type="InterPro" id="IPR006935">
    <property type="entry name" value="Helicase/UvrB_N"/>
</dbReference>
<evidence type="ECO:0000259" key="13">
    <source>
        <dbReference type="PROSITE" id="PS51194"/>
    </source>
</evidence>